<dbReference type="InterPro" id="IPR036034">
    <property type="entry name" value="PDZ_sf"/>
</dbReference>
<dbReference type="GO" id="GO:0046872">
    <property type="term" value="F:metal ion binding"/>
    <property type="evidence" value="ECO:0007669"/>
    <property type="project" value="UniProtKB-KW"/>
</dbReference>
<organism evidence="13 14">
    <name type="scientific">Candidatus Aphodocola excrementigallinarum</name>
    <dbReference type="NCBI Taxonomy" id="2840670"/>
    <lineage>
        <taxon>Bacteria</taxon>
        <taxon>Bacillati</taxon>
        <taxon>Bacillota</taxon>
        <taxon>Bacilli</taxon>
        <taxon>Candidatus Aphodocola</taxon>
    </lineage>
</organism>
<dbReference type="NCBIfam" id="TIGR00054">
    <property type="entry name" value="RIP metalloprotease RseP"/>
    <property type="match status" value="1"/>
</dbReference>
<keyword evidence="7 11" id="KW-0862">Zinc</keyword>
<feature type="domain" description="PDZ" evidence="12">
    <location>
        <begin position="106"/>
        <end position="186"/>
    </location>
</feature>
<proteinExistence type="inferred from homology"/>
<evidence type="ECO:0000256" key="6">
    <source>
        <dbReference type="ARBA" id="ARBA00022801"/>
    </source>
</evidence>
<gene>
    <name evidence="13" type="primary">rseP</name>
    <name evidence="13" type="ORF">IAB68_00995</name>
</gene>
<evidence type="ECO:0000256" key="9">
    <source>
        <dbReference type="ARBA" id="ARBA00023049"/>
    </source>
</evidence>
<dbReference type="Pfam" id="PF17820">
    <property type="entry name" value="PDZ_6"/>
    <property type="match status" value="1"/>
</dbReference>
<evidence type="ECO:0000256" key="3">
    <source>
        <dbReference type="ARBA" id="ARBA00007931"/>
    </source>
</evidence>
<feature type="transmembrane region" description="Helical" evidence="11">
    <location>
        <begin position="322"/>
        <end position="341"/>
    </location>
</feature>
<dbReference type="PANTHER" id="PTHR42837">
    <property type="entry name" value="REGULATOR OF SIGMA-E PROTEASE RSEP"/>
    <property type="match status" value="1"/>
</dbReference>
<dbReference type="InterPro" id="IPR001478">
    <property type="entry name" value="PDZ"/>
</dbReference>
<evidence type="ECO:0000256" key="8">
    <source>
        <dbReference type="ARBA" id="ARBA00022989"/>
    </source>
</evidence>
<dbReference type="AlphaFoldDB" id="A0A9D1IM40"/>
<keyword evidence="4" id="KW-0645">Protease</keyword>
<dbReference type="GO" id="GO:0016020">
    <property type="term" value="C:membrane"/>
    <property type="evidence" value="ECO:0007669"/>
    <property type="project" value="UniProtKB-SubCell"/>
</dbReference>
<evidence type="ECO:0000256" key="4">
    <source>
        <dbReference type="ARBA" id="ARBA00022670"/>
    </source>
</evidence>
<keyword evidence="11" id="KW-0479">Metal-binding</keyword>
<comment type="cofactor">
    <cofactor evidence="1 11">
        <name>Zn(2+)</name>
        <dbReference type="ChEBI" id="CHEBI:29105"/>
    </cofactor>
</comment>
<dbReference type="CDD" id="cd06163">
    <property type="entry name" value="S2P-M50_PDZ_RseP-like"/>
    <property type="match status" value="1"/>
</dbReference>
<keyword evidence="6 11" id="KW-0378">Hydrolase</keyword>
<dbReference type="Gene3D" id="2.30.42.10">
    <property type="match status" value="1"/>
</dbReference>
<keyword evidence="5 11" id="KW-0812">Transmembrane</keyword>
<dbReference type="Proteomes" id="UP000824074">
    <property type="component" value="Unassembled WGS sequence"/>
</dbReference>
<dbReference type="EC" id="3.4.24.-" evidence="11"/>
<reference evidence="13" key="1">
    <citation type="submission" date="2020-10" db="EMBL/GenBank/DDBJ databases">
        <authorList>
            <person name="Gilroy R."/>
        </authorList>
    </citation>
    <scope>NUCLEOTIDE SEQUENCE</scope>
    <source>
        <strain evidence="13">CHK193-30670</strain>
    </source>
</reference>
<feature type="transmembrane region" description="Helical" evidence="11">
    <location>
        <begin position="95"/>
        <end position="118"/>
    </location>
</feature>
<sequence>MLTLIYFILMLGIIVFIHELGHFFWAKKSGVYCYEFSIGFGPKLFSFNRKNDETLYCVRLIPIGGYVAMAGEEVDDDKTVPKDKKMYNKPWYKKLIIVLAGVTNNFILGFVVLFIMALCYGSYTTKPVIGQVAKESASEKAGLEVGDEIKSINGKKTGTWDDVTLTLTLADNEKAQTLVVETESGKEKEIKIKPLKVKDEEGNVSYAYGMGLDSTKYHGIKNAFSYATSKFGSTFNSMIVTIKALVTGDIGLSALSGPVGIYTIVGQQSKAGLEGLLYLLAYLSINVGFINLIPFPAFDGYRALIIIIERVTKKKVNAKVDAIINNIGLLLLFALMIFITAKDILRLF</sequence>
<comment type="similarity">
    <text evidence="3 11">Belongs to the peptidase M50B family.</text>
</comment>
<accession>A0A9D1IM40</accession>
<evidence type="ECO:0000256" key="5">
    <source>
        <dbReference type="ARBA" id="ARBA00022692"/>
    </source>
</evidence>
<evidence type="ECO:0000313" key="13">
    <source>
        <dbReference type="EMBL" id="HIU39863.1"/>
    </source>
</evidence>
<evidence type="ECO:0000313" key="14">
    <source>
        <dbReference type="Proteomes" id="UP000824074"/>
    </source>
</evidence>
<keyword evidence="9 11" id="KW-0482">Metalloprotease</keyword>
<evidence type="ECO:0000256" key="10">
    <source>
        <dbReference type="ARBA" id="ARBA00023136"/>
    </source>
</evidence>
<evidence type="ECO:0000256" key="2">
    <source>
        <dbReference type="ARBA" id="ARBA00004141"/>
    </source>
</evidence>
<evidence type="ECO:0000259" key="12">
    <source>
        <dbReference type="SMART" id="SM00228"/>
    </source>
</evidence>
<feature type="transmembrane region" description="Helical" evidence="11">
    <location>
        <begin position="6"/>
        <end position="25"/>
    </location>
</feature>
<evidence type="ECO:0000256" key="7">
    <source>
        <dbReference type="ARBA" id="ARBA00022833"/>
    </source>
</evidence>
<dbReference type="CDD" id="cd23081">
    <property type="entry name" value="cpPDZ_EcRseP-like"/>
    <property type="match status" value="1"/>
</dbReference>
<comment type="caution">
    <text evidence="13">The sequence shown here is derived from an EMBL/GenBank/DDBJ whole genome shotgun (WGS) entry which is preliminary data.</text>
</comment>
<name>A0A9D1IM40_9FIRM</name>
<protein>
    <recommendedName>
        <fullName evidence="11">Zinc metalloprotease</fullName>
        <ecNumber evidence="11">3.4.24.-</ecNumber>
    </recommendedName>
</protein>
<dbReference type="InterPro" id="IPR004387">
    <property type="entry name" value="Pept_M50_Zn"/>
</dbReference>
<dbReference type="SMART" id="SM00228">
    <property type="entry name" value="PDZ"/>
    <property type="match status" value="1"/>
</dbReference>
<dbReference type="SUPFAM" id="SSF50156">
    <property type="entry name" value="PDZ domain-like"/>
    <property type="match status" value="1"/>
</dbReference>
<dbReference type="PANTHER" id="PTHR42837:SF2">
    <property type="entry name" value="MEMBRANE METALLOPROTEASE ARASP2, CHLOROPLASTIC-RELATED"/>
    <property type="match status" value="1"/>
</dbReference>
<evidence type="ECO:0000256" key="11">
    <source>
        <dbReference type="RuleBase" id="RU362031"/>
    </source>
</evidence>
<dbReference type="EMBL" id="DVMT01000014">
    <property type="protein sequence ID" value="HIU39863.1"/>
    <property type="molecule type" value="Genomic_DNA"/>
</dbReference>
<keyword evidence="10 11" id="KW-0472">Membrane</keyword>
<dbReference type="GO" id="GO:0006508">
    <property type="term" value="P:proteolysis"/>
    <property type="evidence" value="ECO:0007669"/>
    <property type="project" value="UniProtKB-KW"/>
</dbReference>
<reference evidence="13" key="2">
    <citation type="journal article" date="2021" name="PeerJ">
        <title>Extensive microbial diversity within the chicken gut microbiome revealed by metagenomics and culture.</title>
        <authorList>
            <person name="Gilroy R."/>
            <person name="Ravi A."/>
            <person name="Getino M."/>
            <person name="Pursley I."/>
            <person name="Horton D.L."/>
            <person name="Alikhan N.F."/>
            <person name="Baker D."/>
            <person name="Gharbi K."/>
            <person name="Hall N."/>
            <person name="Watson M."/>
            <person name="Adriaenssens E.M."/>
            <person name="Foster-Nyarko E."/>
            <person name="Jarju S."/>
            <person name="Secka A."/>
            <person name="Antonio M."/>
            <person name="Oren A."/>
            <person name="Chaudhuri R.R."/>
            <person name="La Ragione R."/>
            <person name="Hildebrand F."/>
            <person name="Pallen M.J."/>
        </authorList>
    </citation>
    <scope>NUCLEOTIDE SEQUENCE</scope>
    <source>
        <strain evidence="13">CHK193-30670</strain>
    </source>
</reference>
<comment type="subcellular location">
    <subcellularLocation>
        <location evidence="2">Membrane</location>
        <topology evidence="2">Multi-pass membrane protein</topology>
    </subcellularLocation>
</comment>
<dbReference type="GO" id="GO:0004222">
    <property type="term" value="F:metalloendopeptidase activity"/>
    <property type="evidence" value="ECO:0007669"/>
    <property type="project" value="InterPro"/>
</dbReference>
<dbReference type="Pfam" id="PF02163">
    <property type="entry name" value="Peptidase_M50"/>
    <property type="match status" value="1"/>
</dbReference>
<keyword evidence="8 11" id="KW-1133">Transmembrane helix</keyword>
<dbReference type="InterPro" id="IPR041489">
    <property type="entry name" value="PDZ_6"/>
</dbReference>
<feature type="transmembrane region" description="Helical" evidence="11">
    <location>
        <begin position="276"/>
        <end position="301"/>
    </location>
</feature>
<dbReference type="InterPro" id="IPR008915">
    <property type="entry name" value="Peptidase_M50"/>
</dbReference>
<evidence type="ECO:0000256" key="1">
    <source>
        <dbReference type="ARBA" id="ARBA00001947"/>
    </source>
</evidence>